<reference evidence="1 2" key="1">
    <citation type="submission" date="2015-04" db="EMBL/GenBank/DDBJ databases">
        <authorList>
            <person name="Syromyatnikov M.Y."/>
            <person name="Popov V.N."/>
        </authorList>
    </citation>
    <scope>NUCLEOTIDE SEQUENCE [LARGE SCALE GENOMIC DNA]</scope>
</reference>
<accession>A0A1J1J3I3</accession>
<dbReference type="Proteomes" id="UP000183832">
    <property type="component" value="Unassembled WGS sequence"/>
</dbReference>
<proteinExistence type="predicted"/>
<keyword evidence="2" id="KW-1185">Reference proteome</keyword>
<evidence type="ECO:0000313" key="2">
    <source>
        <dbReference type="Proteomes" id="UP000183832"/>
    </source>
</evidence>
<evidence type="ECO:0000313" key="1">
    <source>
        <dbReference type="EMBL" id="CRL06928.1"/>
    </source>
</evidence>
<protein>
    <submittedName>
        <fullName evidence="1">CLUMA_CG019719, isoform A</fullName>
    </submittedName>
</protein>
<organism evidence="1 2">
    <name type="scientific">Clunio marinus</name>
    <dbReference type="NCBI Taxonomy" id="568069"/>
    <lineage>
        <taxon>Eukaryota</taxon>
        <taxon>Metazoa</taxon>
        <taxon>Ecdysozoa</taxon>
        <taxon>Arthropoda</taxon>
        <taxon>Hexapoda</taxon>
        <taxon>Insecta</taxon>
        <taxon>Pterygota</taxon>
        <taxon>Neoptera</taxon>
        <taxon>Endopterygota</taxon>
        <taxon>Diptera</taxon>
        <taxon>Nematocera</taxon>
        <taxon>Chironomoidea</taxon>
        <taxon>Chironomidae</taxon>
        <taxon>Clunio</taxon>
    </lineage>
</organism>
<name>A0A1J1J3I3_9DIPT</name>
<sequence length="82" mass="9690">MSLLVVFQDDLKLSHPPVTLRSTKVCHEMTLTKRLRQFFRLSGKLQVKANIQNMSLLNVNDFSRQYKQTENKLIMSHFSYFV</sequence>
<gene>
    <name evidence="1" type="ORF">CLUMA_CG019719</name>
</gene>
<dbReference type="AlphaFoldDB" id="A0A1J1J3I3"/>
<dbReference type="EMBL" id="CVRI01000067">
    <property type="protein sequence ID" value="CRL06928.1"/>
    <property type="molecule type" value="Genomic_DNA"/>
</dbReference>